<dbReference type="SUPFAM" id="SSF53850">
    <property type="entry name" value="Periplasmic binding protein-like II"/>
    <property type="match status" value="1"/>
</dbReference>
<dbReference type="InterPro" id="IPR018528">
    <property type="entry name" value="Preph_deHydtase_CS"/>
</dbReference>
<dbReference type="EMBL" id="RQXV01000003">
    <property type="protein sequence ID" value="RRC99952.1"/>
    <property type="molecule type" value="Genomic_DNA"/>
</dbReference>
<dbReference type="RefSeq" id="WP_124925422.1">
    <property type="nucleotide sequence ID" value="NZ_BMOH01000005.1"/>
</dbReference>
<dbReference type="InterPro" id="IPR008242">
    <property type="entry name" value="Chor_mutase/pphenate_deHydtase"/>
</dbReference>
<dbReference type="CDD" id="cd13631">
    <property type="entry name" value="PBP2_Ct-PDT_like"/>
    <property type="match status" value="1"/>
</dbReference>
<dbReference type="GO" id="GO:0009094">
    <property type="term" value="P:L-phenylalanine biosynthetic process"/>
    <property type="evidence" value="ECO:0007669"/>
    <property type="project" value="UniProtKB-UniPathway"/>
</dbReference>
<dbReference type="PANTHER" id="PTHR21022">
    <property type="entry name" value="PREPHENATE DEHYDRATASE P PROTEIN"/>
    <property type="match status" value="1"/>
</dbReference>
<dbReference type="Pfam" id="PF00800">
    <property type="entry name" value="PDT"/>
    <property type="match status" value="1"/>
</dbReference>
<dbReference type="CDD" id="cd04905">
    <property type="entry name" value="ACT_CM-PDT"/>
    <property type="match status" value="1"/>
</dbReference>
<protein>
    <recommendedName>
        <fullName evidence="2">prephenate dehydratase</fullName>
        <ecNumber evidence="2">4.2.1.51</ecNumber>
    </recommendedName>
</protein>
<evidence type="ECO:0000313" key="11">
    <source>
        <dbReference type="EMBL" id="RRC99952.1"/>
    </source>
</evidence>
<keyword evidence="6 11" id="KW-0456">Lyase</keyword>
<evidence type="ECO:0000256" key="7">
    <source>
        <dbReference type="ARBA" id="ARBA00047848"/>
    </source>
</evidence>
<sequence length="288" mass="31770">MSAVPNIIAYQGQEGAYSHLSCRRVFPQMEAFACESFVDAMFMVERGEAKLAMIPLENSTAGRVEEIYRLMPKSQLHIIGEHFEPVNHCLLGIKGSSTDQLKTISSHPQALAQCDGHIKQLGMEPIAGLDTAGSAFELSQNPDPTHAAIASSLAAELYDLEILQENFQDVNGNTTRFLILSGEQGVPEMKADTLYITSLLFTVRNIPAALYKALGGFATNGINMVKLESYLGNGLTKGASFHLDVEGHPDDRMMQYALKELEFFTKEIRNLGTYKAHTFRSQNRPLPE</sequence>
<feature type="domain" description="ACT" evidence="10">
    <location>
        <begin position="198"/>
        <end position="275"/>
    </location>
</feature>
<dbReference type="Gene3D" id="3.30.70.260">
    <property type="match status" value="1"/>
</dbReference>
<evidence type="ECO:0000259" key="10">
    <source>
        <dbReference type="PROSITE" id="PS51671"/>
    </source>
</evidence>
<reference evidence="11 12" key="1">
    <citation type="submission" date="2018-11" db="EMBL/GenBank/DDBJ databases">
        <title>The draft genome sequence of Amphritea balenae JAMM 1525T.</title>
        <authorList>
            <person name="Fang Z."/>
            <person name="Zhang Y."/>
            <person name="Han X."/>
        </authorList>
    </citation>
    <scope>NUCLEOTIDE SEQUENCE [LARGE SCALE GENOMIC DNA]</scope>
    <source>
        <strain evidence="11 12">JAMM 1525</strain>
    </source>
</reference>
<evidence type="ECO:0000256" key="2">
    <source>
        <dbReference type="ARBA" id="ARBA00013147"/>
    </source>
</evidence>
<gene>
    <name evidence="11" type="ORF">EHS89_06970</name>
</gene>
<keyword evidence="12" id="KW-1185">Reference proteome</keyword>
<evidence type="ECO:0000256" key="3">
    <source>
        <dbReference type="ARBA" id="ARBA00022605"/>
    </source>
</evidence>
<comment type="catalytic activity">
    <reaction evidence="7">
        <text>prephenate + H(+) = 3-phenylpyruvate + CO2 + H2O</text>
        <dbReference type="Rhea" id="RHEA:21648"/>
        <dbReference type="ChEBI" id="CHEBI:15377"/>
        <dbReference type="ChEBI" id="CHEBI:15378"/>
        <dbReference type="ChEBI" id="CHEBI:16526"/>
        <dbReference type="ChEBI" id="CHEBI:18005"/>
        <dbReference type="ChEBI" id="CHEBI:29934"/>
        <dbReference type="EC" id="4.2.1.51"/>
    </reaction>
</comment>
<evidence type="ECO:0000256" key="8">
    <source>
        <dbReference type="PIRSR" id="PIRSR001500-2"/>
    </source>
</evidence>
<dbReference type="InterPro" id="IPR002912">
    <property type="entry name" value="ACT_dom"/>
</dbReference>
<dbReference type="GO" id="GO:0005737">
    <property type="term" value="C:cytoplasm"/>
    <property type="evidence" value="ECO:0007669"/>
    <property type="project" value="TreeGrafter"/>
</dbReference>
<dbReference type="PROSITE" id="PS51171">
    <property type="entry name" value="PREPHENATE_DEHYDR_3"/>
    <property type="match status" value="1"/>
</dbReference>
<accession>A0A3P1SUX1</accession>
<evidence type="ECO:0000256" key="1">
    <source>
        <dbReference type="ARBA" id="ARBA00004741"/>
    </source>
</evidence>
<keyword evidence="3" id="KW-0028">Amino-acid biosynthesis</keyword>
<dbReference type="GO" id="GO:0004664">
    <property type="term" value="F:prephenate dehydratase activity"/>
    <property type="evidence" value="ECO:0007669"/>
    <property type="project" value="UniProtKB-EC"/>
</dbReference>
<feature type="site" description="Essential for prephenate dehydratase activity" evidence="8">
    <location>
        <position position="175"/>
    </location>
</feature>
<dbReference type="Gene3D" id="3.40.190.10">
    <property type="entry name" value="Periplasmic binding protein-like II"/>
    <property type="match status" value="2"/>
</dbReference>
<evidence type="ECO:0000256" key="6">
    <source>
        <dbReference type="ARBA" id="ARBA00023239"/>
    </source>
</evidence>
<evidence type="ECO:0000256" key="4">
    <source>
        <dbReference type="ARBA" id="ARBA00023141"/>
    </source>
</evidence>
<dbReference type="AlphaFoldDB" id="A0A3P1SUX1"/>
<dbReference type="PANTHER" id="PTHR21022:SF19">
    <property type="entry name" value="PREPHENATE DEHYDRATASE-RELATED"/>
    <property type="match status" value="1"/>
</dbReference>
<dbReference type="PROSITE" id="PS51671">
    <property type="entry name" value="ACT"/>
    <property type="match status" value="1"/>
</dbReference>
<comment type="caution">
    <text evidence="11">The sequence shown here is derived from an EMBL/GenBank/DDBJ whole genome shotgun (WGS) entry which is preliminary data.</text>
</comment>
<evidence type="ECO:0000259" key="9">
    <source>
        <dbReference type="PROSITE" id="PS51171"/>
    </source>
</evidence>
<organism evidence="11 12">
    <name type="scientific">Amphritea balenae</name>
    <dbReference type="NCBI Taxonomy" id="452629"/>
    <lineage>
        <taxon>Bacteria</taxon>
        <taxon>Pseudomonadati</taxon>
        <taxon>Pseudomonadota</taxon>
        <taxon>Gammaproteobacteria</taxon>
        <taxon>Oceanospirillales</taxon>
        <taxon>Oceanospirillaceae</taxon>
        <taxon>Amphritea</taxon>
    </lineage>
</organism>
<proteinExistence type="predicted"/>
<dbReference type="PROSITE" id="PS00857">
    <property type="entry name" value="PREPHENATE_DEHYDR_1"/>
    <property type="match status" value="1"/>
</dbReference>
<feature type="domain" description="Prephenate dehydratase" evidence="9">
    <location>
        <begin position="7"/>
        <end position="182"/>
    </location>
</feature>
<keyword evidence="5" id="KW-0584">Phenylalanine biosynthesis</keyword>
<dbReference type="UniPathway" id="UPA00121">
    <property type="reaction ID" value="UER00345"/>
</dbReference>
<dbReference type="InterPro" id="IPR045865">
    <property type="entry name" value="ACT-like_dom_sf"/>
</dbReference>
<evidence type="ECO:0000313" key="12">
    <source>
        <dbReference type="Proteomes" id="UP000267535"/>
    </source>
</evidence>
<name>A0A3P1SUX1_9GAMM</name>
<dbReference type="SUPFAM" id="SSF55021">
    <property type="entry name" value="ACT-like"/>
    <property type="match status" value="1"/>
</dbReference>
<dbReference type="PIRSF" id="PIRSF001500">
    <property type="entry name" value="Chor_mut_pdt_Ppr"/>
    <property type="match status" value="1"/>
</dbReference>
<dbReference type="InterPro" id="IPR001086">
    <property type="entry name" value="Preph_deHydtase"/>
</dbReference>
<dbReference type="NCBIfam" id="NF008866">
    <property type="entry name" value="PRK11899.1"/>
    <property type="match status" value="1"/>
</dbReference>
<dbReference type="EC" id="4.2.1.51" evidence="2"/>
<dbReference type="Proteomes" id="UP000267535">
    <property type="component" value="Unassembled WGS sequence"/>
</dbReference>
<keyword evidence="4" id="KW-0057">Aromatic amino acid biosynthesis</keyword>
<evidence type="ECO:0000256" key="5">
    <source>
        <dbReference type="ARBA" id="ARBA00023222"/>
    </source>
</evidence>
<dbReference type="OrthoDB" id="9802281at2"/>
<comment type="pathway">
    <text evidence="1">Amino-acid biosynthesis; L-phenylalanine biosynthesis; phenylpyruvate from prephenate: step 1/1.</text>
</comment>